<reference evidence="3" key="1">
    <citation type="submission" date="2010-06" db="EMBL/GenBank/DDBJ databases">
        <authorList>
            <person name="Jiang H."/>
            <person name="Abraham K."/>
            <person name="Ali S."/>
            <person name="Alsbrooks S.L."/>
            <person name="Anim B.N."/>
            <person name="Anosike U.S."/>
            <person name="Attaway T."/>
            <person name="Bandaranaike D.P."/>
            <person name="Battles P.K."/>
            <person name="Bell S.N."/>
            <person name="Bell A.V."/>
            <person name="Beltran B."/>
            <person name="Bickham C."/>
            <person name="Bustamante Y."/>
            <person name="Caleb T."/>
            <person name="Canada A."/>
            <person name="Cardenas V."/>
            <person name="Carter K."/>
            <person name="Chacko J."/>
            <person name="Chandrabose M.N."/>
            <person name="Chavez D."/>
            <person name="Chavez A."/>
            <person name="Chen L."/>
            <person name="Chu H.-S."/>
            <person name="Claassen K.J."/>
            <person name="Cockrell R."/>
            <person name="Collins M."/>
            <person name="Cooper J.A."/>
            <person name="Cree A."/>
            <person name="Curry S.M."/>
            <person name="Da Y."/>
            <person name="Dao M.D."/>
            <person name="Das B."/>
            <person name="Davila M.-L."/>
            <person name="Davy-Carroll L."/>
            <person name="Denson S."/>
            <person name="Dinh H."/>
            <person name="Ebong V.E."/>
            <person name="Edwards J.R."/>
            <person name="Egan A."/>
            <person name="El-Daye J."/>
            <person name="Escobedo L."/>
            <person name="Fernandez S."/>
            <person name="Fernando P.R."/>
            <person name="Flagg N."/>
            <person name="Forbes L.D."/>
            <person name="Fowler R.G."/>
            <person name="Fu Q."/>
            <person name="Gabisi R.A."/>
            <person name="Ganer J."/>
            <person name="Garbino Pronczuk A."/>
            <person name="Garcia R.M."/>
            <person name="Garner T."/>
            <person name="Garrett T.E."/>
            <person name="Gonzalez D.A."/>
            <person name="Hamid H."/>
            <person name="Hawkins E.S."/>
            <person name="Hirani K."/>
            <person name="Hogues M.E."/>
            <person name="Hollins B."/>
            <person name="Hsiao C.-H."/>
            <person name="Jabil R."/>
            <person name="James M.L."/>
            <person name="Jhangiani S.N."/>
            <person name="Johnson B."/>
            <person name="Johnson Q."/>
            <person name="Joshi V."/>
            <person name="Kalu J.B."/>
            <person name="Kam C."/>
            <person name="Kashfia A."/>
            <person name="Keebler J."/>
            <person name="Kisamo H."/>
            <person name="Kovar C.L."/>
            <person name="Lago L.A."/>
            <person name="Lai C.-Y."/>
            <person name="Laidlaw J."/>
            <person name="Lara F."/>
            <person name="Le T.-K."/>
            <person name="Lee S.L."/>
            <person name="Legall F.H."/>
            <person name="Lemon S.J."/>
            <person name="Lewis L.R."/>
            <person name="Li B."/>
            <person name="Liu Y."/>
            <person name="Liu Y.-S."/>
            <person name="Lopez J."/>
            <person name="Lozado R.J."/>
            <person name="Lu J."/>
            <person name="Madu R.C."/>
            <person name="Maheshwari M."/>
            <person name="Maheshwari R."/>
            <person name="Malloy K."/>
            <person name="Martinez E."/>
            <person name="Mathew T."/>
            <person name="Mercado I.C."/>
            <person name="Mercado C."/>
            <person name="Meyer B."/>
            <person name="Montgomery K."/>
            <person name="Morgan M.B."/>
            <person name="Munidasa M."/>
            <person name="Nazareth L.V."/>
            <person name="Nelson J."/>
            <person name="Ng B.M."/>
            <person name="Nguyen N.B."/>
            <person name="Nguyen P.Q."/>
            <person name="Nguyen T."/>
            <person name="Obregon M."/>
            <person name="Okwuonu G.O."/>
            <person name="Onwere C.G."/>
            <person name="Orozco G."/>
            <person name="Parra A."/>
            <person name="Patel S."/>
            <person name="Patil S."/>
            <person name="Perez A."/>
            <person name="Perez Y."/>
            <person name="Pham C."/>
            <person name="Primus E.L."/>
            <person name="Pu L.-L."/>
            <person name="Puazo M."/>
            <person name="Qin X."/>
            <person name="Quiroz J.B."/>
            <person name="Reese J."/>
            <person name="Richards S."/>
            <person name="Rives C.M."/>
            <person name="Robberts R."/>
            <person name="Ruiz S.J."/>
            <person name="Ruiz M.J."/>
            <person name="Santibanez J."/>
            <person name="Schneider B.W."/>
            <person name="Sisson I."/>
            <person name="Smith M."/>
            <person name="Sodergren E."/>
            <person name="Song X.-Z."/>
            <person name="Song B.B."/>
            <person name="Summersgill H."/>
            <person name="Thelus R."/>
            <person name="Thornton R.D."/>
            <person name="Trejos Z.Y."/>
            <person name="Usmani K."/>
            <person name="Vattathil S."/>
            <person name="Villasana D."/>
            <person name="Walker D.L."/>
            <person name="Wang S."/>
            <person name="Wang K."/>
            <person name="White C.S."/>
            <person name="Williams A.C."/>
            <person name="Williamson J."/>
            <person name="Wilson K."/>
            <person name="Woghiren I.O."/>
            <person name="Woodworth J.R."/>
            <person name="Worley K.C."/>
            <person name="Wright R.A."/>
            <person name="Wu W."/>
            <person name="Young L."/>
            <person name="Zhang L."/>
            <person name="Zhang J."/>
            <person name="Zhu Y."/>
            <person name="Muzny D.M."/>
            <person name="Weinstock G."/>
            <person name="Gibbs R.A."/>
        </authorList>
    </citation>
    <scope>NUCLEOTIDE SEQUENCE [LARGE SCALE GENOMIC DNA]</scope>
    <source>
        <strain evidence="3">LSR1</strain>
    </source>
</reference>
<evidence type="ECO:0000313" key="3">
    <source>
        <dbReference type="Proteomes" id="UP000007819"/>
    </source>
</evidence>
<evidence type="ECO:0000256" key="1">
    <source>
        <dbReference type="SAM" id="Phobius"/>
    </source>
</evidence>
<dbReference type="KEGG" id="api:115033238"/>
<keyword evidence="3" id="KW-1185">Reference proteome</keyword>
<name>A0A8R2JLN2_ACYPI</name>
<accession>A0A8R2JLN2</accession>
<keyword evidence="1" id="KW-0812">Transmembrane</keyword>
<protein>
    <submittedName>
        <fullName evidence="2">Uncharacterized protein</fullName>
    </submittedName>
</protein>
<keyword evidence="1" id="KW-0472">Membrane</keyword>
<evidence type="ECO:0000313" key="2">
    <source>
        <dbReference type="EnsemblMetazoa" id="XP_029341330.1"/>
    </source>
</evidence>
<organism evidence="2 3">
    <name type="scientific">Acyrthosiphon pisum</name>
    <name type="common">Pea aphid</name>
    <dbReference type="NCBI Taxonomy" id="7029"/>
    <lineage>
        <taxon>Eukaryota</taxon>
        <taxon>Metazoa</taxon>
        <taxon>Ecdysozoa</taxon>
        <taxon>Arthropoda</taxon>
        <taxon>Hexapoda</taxon>
        <taxon>Insecta</taxon>
        <taxon>Pterygota</taxon>
        <taxon>Neoptera</taxon>
        <taxon>Paraneoptera</taxon>
        <taxon>Hemiptera</taxon>
        <taxon>Sternorrhyncha</taxon>
        <taxon>Aphidomorpha</taxon>
        <taxon>Aphidoidea</taxon>
        <taxon>Aphididae</taxon>
        <taxon>Macrosiphini</taxon>
        <taxon>Acyrthosiphon</taxon>
    </lineage>
</organism>
<dbReference type="EnsemblMetazoa" id="XM_029485470.1">
    <property type="protein sequence ID" value="XP_029341330.1"/>
    <property type="gene ID" value="LOC115033238"/>
</dbReference>
<dbReference type="Proteomes" id="UP000007819">
    <property type="component" value="Chromosome X"/>
</dbReference>
<keyword evidence="1" id="KW-1133">Transmembrane helix</keyword>
<proteinExistence type="predicted"/>
<feature type="transmembrane region" description="Helical" evidence="1">
    <location>
        <begin position="32"/>
        <end position="54"/>
    </location>
</feature>
<dbReference type="RefSeq" id="XP_029341330.1">
    <property type="nucleotide sequence ID" value="XM_029485470.1"/>
</dbReference>
<dbReference type="OrthoDB" id="29661at2759"/>
<dbReference type="GeneID" id="115033238"/>
<dbReference type="AlphaFoldDB" id="A0A8R2JLN2"/>
<sequence>MAEVVDDIIKTLNGTSGTDPESVIPATTEGMLIAYTSLVVMSLVPIFFGSFRSVEIHIKNEKKKEIPESMTEKDAMMFPVVSSRSLFMIYIILRV</sequence>
<reference evidence="2" key="2">
    <citation type="submission" date="2022-06" db="UniProtKB">
        <authorList>
            <consortium name="EnsemblMetazoa"/>
        </authorList>
    </citation>
    <scope>IDENTIFICATION</scope>
</reference>